<evidence type="ECO:0000256" key="1">
    <source>
        <dbReference type="SAM" id="MobiDB-lite"/>
    </source>
</evidence>
<evidence type="ECO:0000313" key="3">
    <source>
        <dbReference type="Proteomes" id="UP000287651"/>
    </source>
</evidence>
<organism evidence="2 3">
    <name type="scientific">Ensete ventricosum</name>
    <name type="common">Abyssinian banana</name>
    <name type="synonym">Musa ensete</name>
    <dbReference type="NCBI Taxonomy" id="4639"/>
    <lineage>
        <taxon>Eukaryota</taxon>
        <taxon>Viridiplantae</taxon>
        <taxon>Streptophyta</taxon>
        <taxon>Embryophyta</taxon>
        <taxon>Tracheophyta</taxon>
        <taxon>Spermatophyta</taxon>
        <taxon>Magnoliopsida</taxon>
        <taxon>Liliopsida</taxon>
        <taxon>Zingiberales</taxon>
        <taxon>Musaceae</taxon>
        <taxon>Ensete</taxon>
    </lineage>
</organism>
<proteinExistence type="predicted"/>
<accession>A0A426Z560</accession>
<dbReference type="Proteomes" id="UP000287651">
    <property type="component" value="Unassembled WGS sequence"/>
</dbReference>
<dbReference type="AlphaFoldDB" id="A0A426Z560"/>
<protein>
    <submittedName>
        <fullName evidence="2">Uncharacterized protein</fullName>
    </submittedName>
</protein>
<gene>
    <name evidence="2" type="ORF">B296_00044232</name>
</gene>
<feature type="region of interest" description="Disordered" evidence="1">
    <location>
        <begin position="35"/>
        <end position="75"/>
    </location>
</feature>
<comment type="caution">
    <text evidence="2">The sequence shown here is derived from an EMBL/GenBank/DDBJ whole genome shotgun (WGS) entry which is preliminary data.</text>
</comment>
<dbReference type="EMBL" id="AMZH03008367">
    <property type="protein sequence ID" value="RRT59109.1"/>
    <property type="molecule type" value="Genomic_DNA"/>
</dbReference>
<sequence>MAGLVCCSWRDLIARIWPLQKRMRRADEALRVIKGEKEKERERETETDREGEEKENTAAGEERKSGRRKERRRSSELQWLGIRLCSLKISIFIGFARNRAPDQGLICGAWRGKLLSRRRSALDRLQGFSSALMVVR</sequence>
<feature type="compositionally biased region" description="Basic and acidic residues" evidence="1">
    <location>
        <begin position="35"/>
        <end position="64"/>
    </location>
</feature>
<evidence type="ECO:0000313" key="2">
    <source>
        <dbReference type="EMBL" id="RRT59109.1"/>
    </source>
</evidence>
<reference evidence="2 3" key="1">
    <citation type="journal article" date="2014" name="Agronomy (Basel)">
        <title>A Draft Genome Sequence for Ensete ventricosum, the Drought-Tolerant Tree Against Hunger.</title>
        <authorList>
            <person name="Harrison J."/>
            <person name="Moore K.A."/>
            <person name="Paszkiewicz K."/>
            <person name="Jones T."/>
            <person name="Grant M."/>
            <person name="Ambacheew D."/>
            <person name="Muzemil S."/>
            <person name="Studholme D.J."/>
        </authorList>
    </citation>
    <scope>NUCLEOTIDE SEQUENCE [LARGE SCALE GENOMIC DNA]</scope>
</reference>
<name>A0A426Z560_ENSVE</name>